<proteinExistence type="predicted"/>
<organism evidence="1 2">
    <name type="scientific">Chaenocephalus aceratus</name>
    <name type="common">Blackfin icefish</name>
    <name type="synonym">Chaenichthys aceratus</name>
    <dbReference type="NCBI Taxonomy" id="36190"/>
    <lineage>
        <taxon>Eukaryota</taxon>
        <taxon>Metazoa</taxon>
        <taxon>Chordata</taxon>
        <taxon>Craniata</taxon>
        <taxon>Vertebrata</taxon>
        <taxon>Euteleostomi</taxon>
        <taxon>Actinopterygii</taxon>
        <taxon>Neopterygii</taxon>
        <taxon>Teleostei</taxon>
        <taxon>Neoteleostei</taxon>
        <taxon>Acanthomorphata</taxon>
        <taxon>Eupercaria</taxon>
        <taxon>Perciformes</taxon>
        <taxon>Notothenioidei</taxon>
        <taxon>Channichthyidae</taxon>
        <taxon>Chaenocephalus</taxon>
    </lineage>
</organism>
<reference evidence="1" key="1">
    <citation type="submission" date="2022-05" db="EMBL/GenBank/DDBJ databases">
        <title>Chromosome-level genome of Chaenocephalus aceratus.</title>
        <authorList>
            <person name="Park H."/>
        </authorList>
    </citation>
    <scope>NUCLEOTIDE SEQUENCE</scope>
    <source>
        <strain evidence="1">KU_202001</strain>
    </source>
</reference>
<protein>
    <submittedName>
        <fullName evidence="1">Uncharacterized protein</fullName>
    </submittedName>
</protein>
<name>A0ACB9WSD8_CHAAC</name>
<keyword evidence="2" id="KW-1185">Reference proteome</keyword>
<dbReference type="Proteomes" id="UP001057452">
    <property type="component" value="Chromosome 13"/>
</dbReference>
<dbReference type="EMBL" id="CM043797">
    <property type="protein sequence ID" value="KAI4816008.1"/>
    <property type="molecule type" value="Genomic_DNA"/>
</dbReference>
<evidence type="ECO:0000313" key="1">
    <source>
        <dbReference type="EMBL" id="KAI4816008.1"/>
    </source>
</evidence>
<sequence>MAKRRYKEEFLTVGFTKAVRNGEERPQCVLCGEVLSNESMKTNKLDRHLQTKHPLHRDKSKDFFICKEESFKKQCFDGGKAFKGNRGALRASYQVSLHIAKAKKPHSIGEQLIKPCLKDVCLSVLGEDAANKIESVPLSNNTVASRIKDMSADIQKTVTEEILQHKLFSLQLDESVDAGIPQLMVFARYISGKDIKEEFLFCDQLHTTTRGEDIFRVVDTHLKELRLEWENCIGCCTDGARSMTGCRSGFVAHVRKVVPNVKVTHCIIHREALASKALQQDLGEVLDVVVRVVNLIKKRPLQSRLFRELCKEMGAEHEHLLFHCDVRWLSKGKVLQRVWELREQVMAYLKNENANLVKHFEDKRWLARFAYLVDIFNKLNMLNTSLQGKENSILDLEDGIQGFQARLGLWHSQLVAGELAMFPVLTAYQVSTGLPLSDSVKQNIVEHLSQLQENFKRYFPDSQRAQNLQWVKFPFQAVPSQDLGLSQAELEALVTLQVNRGSKMLFETTTLAQFWVAHFQQAEFSCLAKIAVTIRHLRKRKAFPNPESVAYTGFKPAVSE</sequence>
<accession>A0ACB9WSD8</accession>
<comment type="caution">
    <text evidence="1">The sequence shown here is derived from an EMBL/GenBank/DDBJ whole genome shotgun (WGS) entry which is preliminary data.</text>
</comment>
<evidence type="ECO:0000313" key="2">
    <source>
        <dbReference type="Proteomes" id="UP001057452"/>
    </source>
</evidence>
<gene>
    <name evidence="1" type="ORF">KUCAC02_006127</name>
</gene>